<proteinExistence type="predicted"/>
<name>A0A2K3PL75_TRIPR</name>
<reference evidence="3 4" key="2">
    <citation type="journal article" date="2017" name="Front. Plant Sci.">
        <title>Gene Classification and Mining of Molecular Markers Useful in Red Clover (Trifolium pratense) Breeding.</title>
        <authorList>
            <person name="Istvanek J."/>
            <person name="Dluhosova J."/>
            <person name="Dluhos P."/>
            <person name="Patkova L."/>
            <person name="Nedelnik J."/>
            <person name="Repkova J."/>
        </authorList>
    </citation>
    <scope>NUCLEOTIDE SEQUENCE [LARGE SCALE GENOMIC DNA]</scope>
    <source>
        <strain evidence="4">cv. Tatra</strain>
        <tissue evidence="3">Young leaves</tissue>
    </source>
</reference>
<keyword evidence="1" id="KW-0863">Zinc-finger</keyword>
<organism evidence="3 4">
    <name type="scientific">Trifolium pratense</name>
    <name type="common">Red clover</name>
    <dbReference type="NCBI Taxonomy" id="57577"/>
    <lineage>
        <taxon>Eukaryota</taxon>
        <taxon>Viridiplantae</taxon>
        <taxon>Streptophyta</taxon>
        <taxon>Embryophyta</taxon>
        <taxon>Tracheophyta</taxon>
        <taxon>Spermatophyta</taxon>
        <taxon>Magnoliopsida</taxon>
        <taxon>eudicotyledons</taxon>
        <taxon>Gunneridae</taxon>
        <taxon>Pentapetalae</taxon>
        <taxon>rosids</taxon>
        <taxon>fabids</taxon>
        <taxon>Fabales</taxon>
        <taxon>Fabaceae</taxon>
        <taxon>Papilionoideae</taxon>
        <taxon>50 kb inversion clade</taxon>
        <taxon>NPAAA clade</taxon>
        <taxon>Hologalegina</taxon>
        <taxon>IRL clade</taxon>
        <taxon>Trifolieae</taxon>
        <taxon>Trifolium</taxon>
    </lineage>
</organism>
<keyword evidence="1" id="KW-0479">Metal-binding</keyword>
<accession>A0A2K3PL75</accession>
<evidence type="ECO:0000313" key="4">
    <source>
        <dbReference type="Proteomes" id="UP000236291"/>
    </source>
</evidence>
<comment type="caution">
    <text evidence="3">The sequence shown here is derived from an EMBL/GenBank/DDBJ whole genome shotgun (WGS) entry which is preliminary data.</text>
</comment>
<evidence type="ECO:0000256" key="1">
    <source>
        <dbReference type="PROSITE-ProRule" id="PRU00024"/>
    </source>
</evidence>
<dbReference type="EMBL" id="ASHM01008183">
    <property type="protein sequence ID" value="PNY16043.1"/>
    <property type="molecule type" value="Genomic_DNA"/>
</dbReference>
<gene>
    <name evidence="3" type="ORF">L195_g012752</name>
</gene>
<dbReference type="SMART" id="SM00336">
    <property type="entry name" value="BBOX"/>
    <property type="match status" value="1"/>
</dbReference>
<sequence>MVGKNHSPKEKNRDWIGALLNSSSGYCDDHRDLRSNEKNTFCVDCAVRLCRHCKEAHSIHRRFQIYRYSYQDVFRHCDFQKHFDCSNIQTYISNNERIVHLKPRPPIYKSKAGDQCPESKSKEHNLSARFKSGGSTCEECGKHLQDERSRFCSIICKISVLPNHHSQKSSVDSFNQSGRCNVTPKTEAIDFTMTDNLNSEPESSISEAEPCGRVEVLNFRKRPRKTTPQRSLFVFSS</sequence>
<keyword evidence="1" id="KW-0862">Zinc</keyword>
<evidence type="ECO:0000313" key="3">
    <source>
        <dbReference type="EMBL" id="PNY16043.1"/>
    </source>
</evidence>
<dbReference type="Pfam" id="PF04640">
    <property type="entry name" value="PLATZ"/>
    <property type="match status" value="1"/>
</dbReference>
<dbReference type="InterPro" id="IPR006734">
    <property type="entry name" value="PLATZ"/>
</dbReference>
<feature type="domain" description="B box-type" evidence="2">
    <location>
        <begin position="22"/>
        <end position="65"/>
    </location>
</feature>
<dbReference type="PANTHER" id="PTHR31065">
    <property type="entry name" value="PLATZ TRANSCRIPTION FACTOR FAMILY PROTEIN"/>
    <property type="match status" value="1"/>
</dbReference>
<dbReference type="GO" id="GO:0008270">
    <property type="term" value="F:zinc ion binding"/>
    <property type="evidence" value="ECO:0007669"/>
    <property type="project" value="UniProtKB-KW"/>
</dbReference>
<dbReference type="PROSITE" id="PS50119">
    <property type="entry name" value="ZF_BBOX"/>
    <property type="match status" value="1"/>
</dbReference>
<dbReference type="Proteomes" id="UP000236291">
    <property type="component" value="Unassembled WGS sequence"/>
</dbReference>
<dbReference type="AlphaFoldDB" id="A0A2K3PL75"/>
<dbReference type="STRING" id="57577.A0A2K3PL75"/>
<dbReference type="InterPro" id="IPR000315">
    <property type="entry name" value="Znf_B-box"/>
</dbReference>
<dbReference type="PANTHER" id="PTHR31065:SF41">
    <property type="entry name" value="PLATZ TRANSCRIPTION FACTOR FAMILY PROTEIN"/>
    <property type="match status" value="1"/>
</dbReference>
<protein>
    <recommendedName>
        <fullName evidence="2">B box-type domain-containing protein</fullName>
    </recommendedName>
</protein>
<evidence type="ECO:0000259" key="2">
    <source>
        <dbReference type="PROSITE" id="PS50119"/>
    </source>
</evidence>
<reference evidence="3 4" key="1">
    <citation type="journal article" date="2014" name="Am. J. Bot.">
        <title>Genome assembly and annotation for red clover (Trifolium pratense; Fabaceae).</title>
        <authorList>
            <person name="Istvanek J."/>
            <person name="Jaros M."/>
            <person name="Krenek A."/>
            <person name="Repkova J."/>
        </authorList>
    </citation>
    <scope>NUCLEOTIDE SEQUENCE [LARGE SCALE GENOMIC DNA]</scope>
    <source>
        <strain evidence="4">cv. Tatra</strain>
        <tissue evidence="3">Young leaves</tissue>
    </source>
</reference>